<evidence type="ECO:0000259" key="6">
    <source>
        <dbReference type="SMART" id="SM00287"/>
    </source>
</evidence>
<evidence type="ECO:0000313" key="7">
    <source>
        <dbReference type="EMBL" id="MBB4118306.1"/>
    </source>
</evidence>
<evidence type="ECO:0000256" key="5">
    <source>
        <dbReference type="SAM" id="SignalP"/>
    </source>
</evidence>
<dbReference type="InterPro" id="IPR019734">
    <property type="entry name" value="TPR_rpt"/>
</dbReference>
<gene>
    <name evidence="7" type="ORF">GGR32_000580</name>
</gene>
<dbReference type="PROSITE" id="PS50293">
    <property type="entry name" value="TPR_REGION"/>
    <property type="match status" value="1"/>
</dbReference>
<keyword evidence="1" id="KW-0677">Repeat</keyword>
<sequence length="253" mass="28514">MKTILYILLFLGVSFSGKAQDTSPKNLFNQATQAYADEAYDKAIATYNQLLEQGQTSAALYYNLANAYYKLNQVAESIYYYEKALQLSPNDKDIHNNLSFAKNMALDAIEEQPKTGLTRIYDKLSSIFDTTTWAWLSILFMLLGSLCIGVYFFTGSSFKKRLFFSFSMLSFFLGVLTSVVAFQQQQYLQANTYAIVFEEEVSVKSEPNNSSSNAFLLHAGTKVEVLDSFNTFVKIALADGREGWITEKAVKQL</sequence>
<feature type="repeat" description="TPR" evidence="3">
    <location>
        <begin position="58"/>
        <end position="91"/>
    </location>
</feature>
<feature type="transmembrane region" description="Helical" evidence="4">
    <location>
        <begin position="133"/>
        <end position="153"/>
    </location>
</feature>
<dbReference type="Gene3D" id="1.25.40.10">
    <property type="entry name" value="Tetratricopeptide repeat domain"/>
    <property type="match status" value="1"/>
</dbReference>
<feature type="transmembrane region" description="Helical" evidence="4">
    <location>
        <begin position="162"/>
        <end position="182"/>
    </location>
</feature>
<dbReference type="PANTHER" id="PTHR44943:SF8">
    <property type="entry name" value="TPR REPEAT-CONTAINING PROTEIN MJ0263"/>
    <property type="match status" value="1"/>
</dbReference>
<name>A0A840ESG0_9FLAO</name>
<dbReference type="AlphaFoldDB" id="A0A840ESG0"/>
<dbReference type="Pfam" id="PF00515">
    <property type="entry name" value="TPR_1"/>
    <property type="match status" value="1"/>
</dbReference>
<reference evidence="7 8" key="1">
    <citation type="submission" date="2020-08" db="EMBL/GenBank/DDBJ databases">
        <title>Genomic Encyclopedia of Type Strains, Phase IV (KMG-IV): sequencing the most valuable type-strain genomes for metagenomic binning, comparative biology and taxonomic classification.</title>
        <authorList>
            <person name="Goeker M."/>
        </authorList>
    </citation>
    <scope>NUCLEOTIDE SEQUENCE [LARGE SCALE GENOMIC DNA]</scope>
    <source>
        <strain evidence="7 8">DSM 29568</strain>
    </source>
</reference>
<dbReference type="InterPro" id="IPR003646">
    <property type="entry name" value="SH3-like_bac-type"/>
</dbReference>
<keyword evidence="4" id="KW-0472">Membrane</keyword>
<dbReference type="Gene3D" id="2.30.30.40">
    <property type="entry name" value="SH3 Domains"/>
    <property type="match status" value="1"/>
</dbReference>
<organism evidence="7 8">
    <name type="scientific">Mesonia hippocampi</name>
    <dbReference type="NCBI Taxonomy" id="1628250"/>
    <lineage>
        <taxon>Bacteria</taxon>
        <taxon>Pseudomonadati</taxon>
        <taxon>Bacteroidota</taxon>
        <taxon>Flavobacteriia</taxon>
        <taxon>Flavobacteriales</taxon>
        <taxon>Flavobacteriaceae</taxon>
        <taxon>Mesonia</taxon>
    </lineage>
</organism>
<feature type="signal peptide" evidence="5">
    <location>
        <begin position="1"/>
        <end position="19"/>
    </location>
</feature>
<keyword evidence="4" id="KW-1133">Transmembrane helix</keyword>
<dbReference type="Pfam" id="PF08239">
    <property type="entry name" value="SH3_3"/>
    <property type="match status" value="1"/>
</dbReference>
<evidence type="ECO:0000313" key="8">
    <source>
        <dbReference type="Proteomes" id="UP000553034"/>
    </source>
</evidence>
<dbReference type="RefSeq" id="WP_183476173.1">
    <property type="nucleotide sequence ID" value="NZ_JACIFO010000002.1"/>
</dbReference>
<feature type="domain" description="SH3b" evidence="6">
    <location>
        <begin position="191"/>
        <end position="253"/>
    </location>
</feature>
<dbReference type="PROSITE" id="PS50005">
    <property type="entry name" value="TPR"/>
    <property type="match status" value="1"/>
</dbReference>
<evidence type="ECO:0000256" key="4">
    <source>
        <dbReference type="SAM" id="Phobius"/>
    </source>
</evidence>
<accession>A0A840ESG0</accession>
<dbReference type="SMART" id="SM00287">
    <property type="entry name" value="SH3b"/>
    <property type="match status" value="1"/>
</dbReference>
<dbReference type="EMBL" id="JACIFO010000002">
    <property type="protein sequence ID" value="MBB4118306.1"/>
    <property type="molecule type" value="Genomic_DNA"/>
</dbReference>
<keyword evidence="5" id="KW-0732">Signal</keyword>
<protein>
    <submittedName>
        <fullName evidence="7">Tetratricopeptide (TPR) repeat protein</fullName>
    </submittedName>
</protein>
<evidence type="ECO:0000256" key="2">
    <source>
        <dbReference type="ARBA" id="ARBA00022803"/>
    </source>
</evidence>
<dbReference type="SUPFAM" id="SSF48452">
    <property type="entry name" value="TPR-like"/>
    <property type="match status" value="1"/>
</dbReference>
<dbReference type="Proteomes" id="UP000553034">
    <property type="component" value="Unassembled WGS sequence"/>
</dbReference>
<comment type="caution">
    <text evidence="7">The sequence shown here is derived from an EMBL/GenBank/DDBJ whole genome shotgun (WGS) entry which is preliminary data.</text>
</comment>
<dbReference type="PANTHER" id="PTHR44943">
    <property type="entry name" value="CELLULOSE SYNTHASE OPERON PROTEIN C"/>
    <property type="match status" value="1"/>
</dbReference>
<dbReference type="InterPro" id="IPR011990">
    <property type="entry name" value="TPR-like_helical_dom_sf"/>
</dbReference>
<dbReference type="SMART" id="SM00028">
    <property type="entry name" value="TPR"/>
    <property type="match status" value="2"/>
</dbReference>
<feature type="chain" id="PRO_5032945668" evidence="5">
    <location>
        <begin position="20"/>
        <end position="253"/>
    </location>
</feature>
<evidence type="ECO:0000256" key="3">
    <source>
        <dbReference type="PROSITE-ProRule" id="PRU00339"/>
    </source>
</evidence>
<dbReference type="InterPro" id="IPR051685">
    <property type="entry name" value="Ycf3/AcsC/BcsC/TPR_MFPF"/>
</dbReference>
<evidence type="ECO:0000256" key="1">
    <source>
        <dbReference type="ARBA" id="ARBA00022737"/>
    </source>
</evidence>
<proteinExistence type="predicted"/>
<keyword evidence="2 3" id="KW-0802">TPR repeat</keyword>
<keyword evidence="4" id="KW-0812">Transmembrane</keyword>
<keyword evidence="8" id="KW-1185">Reference proteome</keyword>